<reference evidence="1 2" key="1">
    <citation type="journal article" date="2020" name="Appl. Environ. Microbiol.">
        <title>Genomic Characteristics of a Novel Species of Ammonia-Oxidizing Archaea from the Jiulong River Estuary.</title>
        <authorList>
            <person name="Zou D."/>
            <person name="Wan R."/>
            <person name="Han L."/>
            <person name="Xu M.N."/>
            <person name="Liu Y."/>
            <person name="Liu H."/>
            <person name="Kao S.J."/>
            <person name="Li M."/>
        </authorList>
    </citation>
    <scope>NUCLEOTIDE SEQUENCE [LARGE SCALE GENOMIC DNA]</scope>
    <source>
        <strain evidence="1">W2bin3</strain>
    </source>
</reference>
<dbReference type="Proteomes" id="UP000526786">
    <property type="component" value="Unassembled WGS sequence"/>
</dbReference>
<sequence>MGLGLVFMGIVVVFVGNYFSKKIGILHVVIYFMAAFVILTGVLLLFAWDKPSIFF</sequence>
<proteinExistence type="predicted"/>
<protein>
    <submittedName>
        <fullName evidence="1">Uncharacterized protein</fullName>
    </submittedName>
</protein>
<dbReference type="EMBL" id="JACENC010000339">
    <property type="protein sequence ID" value="MBA4455000.1"/>
    <property type="molecule type" value="Genomic_DNA"/>
</dbReference>
<accession>A0AC60W5D5</accession>
<gene>
    <name evidence="1" type="ORF">H2B05_08730</name>
</gene>
<comment type="caution">
    <text evidence="1">The sequence shown here is derived from an EMBL/GenBank/DDBJ whole genome shotgun (WGS) entry which is preliminary data.</text>
</comment>
<evidence type="ECO:0000313" key="1">
    <source>
        <dbReference type="EMBL" id="MBA4455000.1"/>
    </source>
</evidence>
<organism evidence="1 2">
    <name type="scientific">Candidatus Nitrosomaritimum aestuariumsis</name>
    <dbReference type="NCBI Taxonomy" id="3342354"/>
    <lineage>
        <taxon>Archaea</taxon>
        <taxon>Nitrososphaerota</taxon>
        <taxon>Nitrososphaeria</taxon>
        <taxon>Nitrosopumilales</taxon>
        <taxon>Nitrosopumilaceae</taxon>
        <taxon>Candidatus Nitrosomaritimum</taxon>
    </lineage>
</organism>
<name>A0AC60W5D5_9ARCH</name>
<evidence type="ECO:0000313" key="2">
    <source>
        <dbReference type="Proteomes" id="UP000526786"/>
    </source>
</evidence>